<evidence type="ECO:0000313" key="2">
    <source>
        <dbReference type="Proteomes" id="UP001234297"/>
    </source>
</evidence>
<reference evidence="1 2" key="1">
    <citation type="journal article" date="2022" name="Hortic Res">
        <title>A haplotype resolved chromosomal level avocado genome allows analysis of novel avocado genes.</title>
        <authorList>
            <person name="Nath O."/>
            <person name="Fletcher S.J."/>
            <person name="Hayward A."/>
            <person name="Shaw L.M."/>
            <person name="Masouleh A.K."/>
            <person name="Furtado A."/>
            <person name="Henry R.J."/>
            <person name="Mitter N."/>
        </authorList>
    </citation>
    <scope>NUCLEOTIDE SEQUENCE [LARGE SCALE GENOMIC DNA]</scope>
    <source>
        <strain evidence="2">cv. Hass</strain>
    </source>
</reference>
<evidence type="ECO:0000313" key="1">
    <source>
        <dbReference type="EMBL" id="KAJ8649771.1"/>
    </source>
</evidence>
<dbReference type="Proteomes" id="UP001234297">
    <property type="component" value="Chromosome 1"/>
</dbReference>
<name>A0ACC2MVR0_PERAE</name>
<dbReference type="EMBL" id="CM056809">
    <property type="protein sequence ID" value="KAJ8649771.1"/>
    <property type="molecule type" value="Genomic_DNA"/>
</dbReference>
<protein>
    <submittedName>
        <fullName evidence="1">Uncharacterized protein</fullName>
    </submittedName>
</protein>
<proteinExistence type="predicted"/>
<gene>
    <name evidence="1" type="ORF">MRB53_002794</name>
</gene>
<organism evidence="1 2">
    <name type="scientific">Persea americana</name>
    <name type="common">Avocado</name>
    <dbReference type="NCBI Taxonomy" id="3435"/>
    <lineage>
        <taxon>Eukaryota</taxon>
        <taxon>Viridiplantae</taxon>
        <taxon>Streptophyta</taxon>
        <taxon>Embryophyta</taxon>
        <taxon>Tracheophyta</taxon>
        <taxon>Spermatophyta</taxon>
        <taxon>Magnoliopsida</taxon>
        <taxon>Magnoliidae</taxon>
        <taxon>Laurales</taxon>
        <taxon>Lauraceae</taxon>
        <taxon>Persea</taxon>
    </lineage>
</organism>
<sequence length="66" mass="7214">MKARDGEAYLGHDLIPSSDKRASDGLLSTMMLRFASLSLGSLVLGFSSVAMKDDEGDKDGGWWSFW</sequence>
<comment type="caution">
    <text evidence="1">The sequence shown here is derived from an EMBL/GenBank/DDBJ whole genome shotgun (WGS) entry which is preliminary data.</text>
</comment>
<keyword evidence="2" id="KW-1185">Reference proteome</keyword>
<accession>A0ACC2MVR0</accession>